<dbReference type="PANTHER" id="PTHR46796">
    <property type="entry name" value="HTH-TYPE TRANSCRIPTIONAL ACTIVATOR RHAS-RELATED"/>
    <property type="match status" value="1"/>
</dbReference>
<dbReference type="SUPFAM" id="SSF46689">
    <property type="entry name" value="Homeodomain-like"/>
    <property type="match status" value="1"/>
</dbReference>
<dbReference type="SMART" id="SM00342">
    <property type="entry name" value="HTH_ARAC"/>
    <property type="match status" value="1"/>
</dbReference>
<dbReference type="AlphaFoldDB" id="A0A369I8P0"/>
<feature type="domain" description="HTH araC/xylS-type" evidence="4">
    <location>
        <begin position="143"/>
        <end position="262"/>
    </location>
</feature>
<dbReference type="InterPro" id="IPR018060">
    <property type="entry name" value="HTH_AraC"/>
</dbReference>
<accession>A0A369I8P0</accession>
<keyword evidence="1" id="KW-0805">Transcription regulation</keyword>
<evidence type="ECO:0000256" key="3">
    <source>
        <dbReference type="ARBA" id="ARBA00023163"/>
    </source>
</evidence>
<dbReference type="GO" id="GO:0043565">
    <property type="term" value="F:sequence-specific DNA binding"/>
    <property type="evidence" value="ECO:0007669"/>
    <property type="project" value="InterPro"/>
</dbReference>
<keyword evidence="2" id="KW-0238">DNA-binding</keyword>
<reference evidence="5 6" key="1">
    <citation type="submission" date="2018-07" db="EMBL/GenBank/DDBJ databases">
        <title>Genome analysis of Runella aurantiaca.</title>
        <authorList>
            <person name="Yang X."/>
        </authorList>
    </citation>
    <scope>NUCLEOTIDE SEQUENCE [LARGE SCALE GENOMIC DNA]</scope>
    <source>
        <strain evidence="5 6">YX9</strain>
    </source>
</reference>
<name>A0A369I8P0_9BACT</name>
<dbReference type="InterPro" id="IPR050204">
    <property type="entry name" value="AraC_XylS_family_regulators"/>
</dbReference>
<protein>
    <submittedName>
        <fullName evidence="5">AraC family transcriptional regulator</fullName>
    </submittedName>
</protein>
<gene>
    <name evidence="5" type="ORF">DVG78_11210</name>
</gene>
<evidence type="ECO:0000259" key="4">
    <source>
        <dbReference type="PROSITE" id="PS01124"/>
    </source>
</evidence>
<evidence type="ECO:0000313" key="5">
    <source>
        <dbReference type="EMBL" id="RDB05968.1"/>
    </source>
</evidence>
<dbReference type="Proteomes" id="UP000253141">
    <property type="component" value="Unassembled WGS sequence"/>
</dbReference>
<comment type="caution">
    <text evidence="5">The sequence shown here is derived from an EMBL/GenBank/DDBJ whole genome shotgun (WGS) entry which is preliminary data.</text>
</comment>
<proteinExistence type="predicted"/>
<dbReference type="EMBL" id="QPIW01000007">
    <property type="protein sequence ID" value="RDB05968.1"/>
    <property type="molecule type" value="Genomic_DNA"/>
</dbReference>
<dbReference type="OrthoDB" id="635259at2"/>
<dbReference type="RefSeq" id="WP_114461163.1">
    <property type="nucleotide sequence ID" value="NZ_QPIW01000007.1"/>
</dbReference>
<dbReference type="InterPro" id="IPR009057">
    <property type="entry name" value="Homeodomain-like_sf"/>
</dbReference>
<dbReference type="Gene3D" id="1.10.10.60">
    <property type="entry name" value="Homeodomain-like"/>
    <property type="match status" value="1"/>
</dbReference>
<dbReference type="PANTHER" id="PTHR46796:SF13">
    <property type="entry name" value="HTH-TYPE TRANSCRIPTIONAL ACTIVATOR RHAS"/>
    <property type="match status" value="1"/>
</dbReference>
<dbReference type="GO" id="GO:0003700">
    <property type="term" value="F:DNA-binding transcription factor activity"/>
    <property type="evidence" value="ECO:0007669"/>
    <property type="project" value="InterPro"/>
</dbReference>
<organism evidence="5 6">
    <name type="scientific">Runella aurantiaca</name>
    <dbReference type="NCBI Taxonomy" id="2282308"/>
    <lineage>
        <taxon>Bacteria</taxon>
        <taxon>Pseudomonadati</taxon>
        <taxon>Bacteroidota</taxon>
        <taxon>Cytophagia</taxon>
        <taxon>Cytophagales</taxon>
        <taxon>Spirosomataceae</taxon>
        <taxon>Runella</taxon>
    </lineage>
</organism>
<keyword evidence="6" id="KW-1185">Reference proteome</keyword>
<sequence>MILQDIPSKPGLSEFVRKYEVFRFVFENNVVPPPKYHVPRAEHCITFYVRDAQKFSFATLPHIIAYPQCIINGIHNVPIYRYGSHDFWAVKVILQPSALYLLTGIPSYELTNTFIDAEAVWGKEVRHVCQQLNSTDSLKEMLEHIEKFLEHIIKKSPQDWRPIDKVGTLILQPNHGLSIDKLADQSCLSRRQFFRKFEERIGVSPKMFDRINRFEKSFRTKNKHPDWDWLTIALACGYYDYQHLVKDYKDFTNLTPTAFYETDRQAPERVFGIVET</sequence>
<dbReference type="PROSITE" id="PS01124">
    <property type="entry name" value="HTH_ARAC_FAMILY_2"/>
    <property type="match status" value="1"/>
</dbReference>
<evidence type="ECO:0000256" key="1">
    <source>
        <dbReference type="ARBA" id="ARBA00023015"/>
    </source>
</evidence>
<keyword evidence="3" id="KW-0804">Transcription</keyword>
<evidence type="ECO:0000256" key="2">
    <source>
        <dbReference type="ARBA" id="ARBA00023125"/>
    </source>
</evidence>
<evidence type="ECO:0000313" key="6">
    <source>
        <dbReference type="Proteomes" id="UP000253141"/>
    </source>
</evidence>
<dbReference type="Pfam" id="PF12833">
    <property type="entry name" value="HTH_18"/>
    <property type="match status" value="1"/>
</dbReference>